<gene>
    <name evidence="2" type="ORF">GGQ97_002598</name>
</gene>
<protein>
    <recommendedName>
        <fullName evidence="4">DUF962 domain-containing protein</fullName>
    </recommendedName>
</protein>
<organism evidence="2 3">
    <name type="scientific">Sphingomonas kaistensis</name>
    <dbReference type="NCBI Taxonomy" id="298708"/>
    <lineage>
        <taxon>Bacteria</taxon>
        <taxon>Pseudomonadati</taxon>
        <taxon>Pseudomonadota</taxon>
        <taxon>Alphaproteobacteria</taxon>
        <taxon>Sphingomonadales</taxon>
        <taxon>Sphingomonadaceae</taxon>
        <taxon>Sphingomonas</taxon>
    </lineage>
</organism>
<proteinExistence type="predicted"/>
<name>A0A7X5YAF0_9SPHN</name>
<dbReference type="Pfam" id="PF06127">
    <property type="entry name" value="Mpo1-like"/>
    <property type="match status" value="1"/>
</dbReference>
<sequence length="117" mass="13174">MAERSYKTFGEFWPYYLREHSGRRTRLIHYVGTALVLAAFVALLVTGNAWWALAMPLAGYGFAWFAHFFVEKNRPATFTYPLWSLFSDFRMFFLAISGRLGPHLDAAGVSAGGATRG</sequence>
<reference evidence="2 3" key="1">
    <citation type="submission" date="2020-03" db="EMBL/GenBank/DDBJ databases">
        <title>Genomic Encyclopedia of Type Strains, Phase IV (KMG-IV): sequencing the most valuable type-strain genomes for metagenomic binning, comparative biology and taxonomic classification.</title>
        <authorList>
            <person name="Goeker M."/>
        </authorList>
    </citation>
    <scope>NUCLEOTIDE SEQUENCE [LARGE SCALE GENOMIC DNA]</scope>
    <source>
        <strain evidence="2 3">DSM 16846</strain>
    </source>
</reference>
<accession>A0A7X5YAF0</accession>
<dbReference type="PANTHER" id="PTHR34205">
    <property type="entry name" value="TRANSMEMBRANE PROTEIN"/>
    <property type="match status" value="1"/>
</dbReference>
<dbReference type="EMBL" id="JAATJC010000001">
    <property type="protein sequence ID" value="NJC06805.1"/>
    <property type="molecule type" value="Genomic_DNA"/>
</dbReference>
<evidence type="ECO:0000313" key="2">
    <source>
        <dbReference type="EMBL" id="NJC06805.1"/>
    </source>
</evidence>
<comment type="caution">
    <text evidence="2">The sequence shown here is derived from an EMBL/GenBank/DDBJ whole genome shotgun (WGS) entry which is preliminary data.</text>
</comment>
<evidence type="ECO:0008006" key="4">
    <source>
        <dbReference type="Google" id="ProtNLM"/>
    </source>
</evidence>
<evidence type="ECO:0000313" key="3">
    <source>
        <dbReference type="Proteomes" id="UP000558192"/>
    </source>
</evidence>
<keyword evidence="3" id="KW-1185">Reference proteome</keyword>
<dbReference type="InterPro" id="IPR009305">
    <property type="entry name" value="Mpo1-like"/>
</dbReference>
<dbReference type="AlphaFoldDB" id="A0A7X5YAF0"/>
<evidence type="ECO:0000256" key="1">
    <source>
        <dbReference type="SAM" id="Phobius"/>
    </source>
</evidence>
<dbReference type="RefSeq" id="WP_168070256.1">
    <property type="nucleotide sequence ID" value="NZ_JAATJC010000001.1"/>
</dbReference>
<feature type="transmembrane region" description="Helical" evidence="1">
    <location>
        <begin position="51"/>
        <end position="70"/>
    </location>
</feature>
<feature type="transmembrane region" description="Helical" evidence="1">
    <location>
        <begin position="27"/>
        <end position="45"/>
    </location>
</feature>
<dbReference type="Proteomes" id="UP000558192">
    <property type="component" value="Unassembled WGS sequence"/>
</dbReference>
<keyword evidence="1" id="KW-1133">Transmembrane helix</keyword>
<keyword evidence="1" id="KW-0472">Membrane</keyword>
<keyword evidence="1" id="KW-0812">Transmembrane</keyword>
<dbReference type="PANTHER" id="PTHR34205:SF2">
    <property type="entry name" value="DUF962 DOMAIN-CONTAINING PROTEIN"/>
    <property type="match status" value="1"/>
</dbReference>